<name>W4KPZ8_HETIT</name>
<dbReference type="Pfam" id="PF00171">
    <property type="entry name" value="Aldedh"/>
    <property type="match status" value="1"/>
</dbReference>
<keyword evidence="7" id="KW-1185">Reference proteome</keyword>
<dbReference type="InParanoid" id="W4KPZ8"/>
<dbReference type="OrthoDB" id="310895at2759"/>
<dbReference type="InterPro" id="IPR016160">
    <property type="entry name" value="Ald_DH_CS_CYS"/>
</dbReference>
<feature type="domain" description="Aldehyde dehydrogenase" evidence="5">
    <location>
        <begin position="97"/>
        <end position="569"/>
    </location>
</feature>
<dbReference type="PANTHER" id="PTHR11699">
    <property type="entry name" value="ALDEHYDE DEHYDROGENASE-RELATED"/>
    <property type="match status" value="1"/>
</dbReference>
<dbReference type="InterPro" id="IPR029510">
    <property type="entry name" value="Ald_DH_CS_GLU"/>
</dbReference>
<dbReference type="STRING" id="747525.W4KPZ8"/>
<dbReference type="Gene3D" id="3.40.309.10">
    <property type="entry name" value="Aldehyde Dehydrogenase, Chain A, domain 2"/>
    <property type="match status" value="1"/>
</dbReference>
<dbReference type="eggNOG" id="KOG2454">
    <property type="taxonomic scope" value="Eukaryota"/>
</dbReference>
<evidence type="ECO:0000256" key="3">
    <source>
        <dbReference type="PROSITE-ProRule" id="PRU10007"/>
    </source>
</evidence>
<dbReference type="InterPro" id="IPR016163">
    <property type="entry name" value="Ald_DH_C"/>
</dbReference>
<dbReference type="InterPro" id="IPR016161">
    <property type="entry name" value="Ald_DH/histidinol_DH"/>
</dbReference>
<dbReference type="InterPro" id="IPR016162">
    <property type="entry name" value="Ald_DH_N"/>
</dbReference>
<accession>W4KPZ8</accession>
<dbReference type="RefSeq" id="XP_009541070.1">
    <property type="nucleotide sequence ID" value="XM_009542775.1"/>
</dbReference>
<gene>
    <name evidence="6" type="ORF">HETIRDRAFT_413473</name>
</gene>
<dbReference type="GeneID" id="20673112"/>
<evidence type="ECO:0000259" key="5">
    <source>
        <dbReference type="Pfam" id="PF00171"/>
    </source>
</evidence>
<proteinExistence type="inferred from homology"/>
<dbReference type="CDD" id="cd07098">
    <property type="entry name" value="ALDH_F15-22"/>
    <property type="match status" value="1"/>
</dbReference>
<evidence type="ECO:0000256" key="1">
    <source>
        <dbReference type="ARBA" id="ARBA00009986"/>
    </source>
</evidence>
<dbReference type="Gene3D" id="3.40.605.10">
    <property type="entry name" value="Aldehyde Dehydrogenase, Chain A, domain 1"/>
    <property type="match status" value="1"/>
</dbReference>
<evidence type="ECO:0000256" key="4">
    <source>
        <dbReference type="RuleBase" id="RU003345"/>
    </source>
</evidence>
<sequence length="626" mass="69481">MGSLLSFLIHPFDALQPKHQDNDGNINDLLYHLTLCVAFGIWTVARRYQNAQNRAIPFRIPPLDAAEPKFTGKMISNATIESHKSDNTLLPAYTLQEREYITNFDPATGYHLGTYMADSVEDIEHKIQKASVAQKEWRRTTFADRRRVVRSLKKWLVEHQEVCARTACRDTGKTLIDAALGEILTTCSKMDWLIQHGERYLRPQTRRTNLMLSYKKSQVHYEPLGVVAAIVSWNYPLHNAWSPILAAIFAGNGVVLKCSEQVIWSTTWFVDVIRKCLEVCGFDQELVQLACCLPAQAEALTQSPIIKHITFIGSEHVGREVAKAATKHLTPVTLELGGKDPAIILPGTEIDKWASIWMRGIFQNAGQNCIGIERVIVHSSQYDEVYQLLVERASGLRCGSALTADSVGSGVDCGSMISSQRFEVLEQIITDAGSHGAKIELGGARLRHPYLESGAYFAPTVIGNVTPDMNVAKQELFAPVAVVMPYDEIEDAIEIANGTGYGLGASVFGPDQNQCLDIAKQLECGMVSVNDFAVFYLNQDLPFGGFKASGYGRFGGPEGLRALTNPKAIVTDRWPWLIQTGIPKPLDYPIRSLSQGWDFVSGLIGLFYADGWRGRFQGLNKLWLSR</sequence>
<dbReference type="KEGG" id="hir:HETIRDRAFT_413473"/>
<dbReference type="GO" id="GO:0016620">
    <property type="term" value="F:oxidoreductase activity, acting on the aldehyde or oxo group of donors, NAD or NADP as acceptor"/>
    <property type="evidence" value="ECO:0007669"/>
    <property type="project" value="InterPro"/>
</dbReference>
<dbReference type="PROSITE" id="PS00687">
    <property type="entry name" value="ALDEHYDE_DEHYDR_GLU"/>
    <property type="match status" value="1"/>
</dbReference>
<dbReference type="Proteomes" id="UP000030671">
    <property type="component" value="Unassembled WGS sequence"/>
</dbReference>
<dbReference type="HOGENOM" id="CLU_005391_1_0_1"/>
<protein>
    <recommendedName>
        <fullName evidence="5">Aldehyde dehydrogenase domain-containing protein</fullName>
    </recommendedName>
</protein>
<dbReference type="PROSITE" id="PS00070">
    <property type="entry name" value="ALDEHYDE_DEHYDR_CYS"/>
    <property type="match status" value="1"/>
</dbReference>
<dbReference type="SUPFAM" id="SSF53720">
    <property type="entry name" value="ALDH-like"/>
    <property type="match status" value="1"/>
</dbReference>
<organism evidence="6 7">
    <name type="scientific">Heterobasidion irregulare (strain TC 32-1)</name>
    <dbReference type="NCBI Taxonomy" id="747525"/>
    <lineage>
        <taxon>Eukaryota</taxon>
        <taxon>Fungi</taxon>
        <taxon>Dikarya</taxon>
        <taxon>Basidiomycota</taxon>
        <taxon>Agaricomycotina</taxon>
        <taxon>Agaricomycetes</taxon>
        <taxon>Russulales</taxon>
        <taxon>Bondarzewiaceae</taxon>
        <taxon>Heterobasidion</taxon>
        <taxon>Heterobasidion annosum species complex</taxon>
    </lineage>
</organism>
<evidence type="ECO:0000313" key="6">
    <source>
        <dbReference type="EMBL" id="ETW87131.1"/>
    </source>
</evidence>
<comment type="similarity">
    <text evidence="1 4">Belongs to the aldehyde dehydrogenase family.</text>
</comment>
<evidence type="ECO:0000256" key="2">
    <source>
        <dbReference type="ARBA" id="ARBA00023002"/>
    </source>
</evidence>
<reference evidence="6 7" key="1">
    <citation type="journal article" date="2012" name="New Phytol.">
        <title>Insight into trade-off between wood decay and parasitism from the genome of a fungal forest pathogen.</title>
        <authorList>
            <person name="Olson A."/>
            <person name="Aerts A."/>
            <person name="Asiegbu F."/>
            <person name="Belbahri L."/>
            <person name="Bouzid O."/>
            <person name="Broberg A."/>
            <person name="Canback B."/>
            <person name="Coutinho P.M."/>
            <person name="Cullen D."/>
            <person name="Dalman K."/>
            <person name="Deflorio G."/>
            <person name="van Diepen L.T."/>
            <person name="Dunand C."/>
            <person name="Duplessis S."/>
            <person name="Durling M."/>
            <person name="Gonthier P."/>
            <person name="Grimwood J."/>
            <person name="Fossdal C.G."/>
            <person name="Hansson D."/>
            <person name="Henrissat B."/>
            <person name="Hietala A."/>
            <person name="Himmelstrand K."/>
            <person name="Hoffmeister D."/>
            <person name="Hogberg N."/>
            <person name="James T.Y."/>
            <person name="Karlsson M."/>
            <person name="Kohler A."/>
            <person name="Kues U."/>
            <person name="Lee Y.H."/>
            <person name="Lin Y.C."/>
            <person name="Lind M."/>
            <person name="Lindquist E."/>
            <person name="Lombard V."/>
            <person name="Lucas S."/>
            <person name="Lunden K."/>
            <person name="Morin E."/>
            <person name="Murat C."/>
            <person name="Park J."/>
            <person name="Raffaello T."/>
            <person name="Rouze P."/>
            <person name="Salamov A."/>
            <person name="Schmutz J."/>
            <person name="Solheim H."/>
            <person name="Stahlberg J."/>
            <person name="Velez H."/>
            <person name="de Vries R.P."/>
            <person name="Wiebenga A."/>
            <person name="Woodward S."/>
            <person name="Yakovlev I."/>
            <person name="Garbelotto M."/>
            <person name="Martin F."/>
            <person name="Grigoriev I.V."/>
            <person name="Stenlid J."/>
        </authorList>
    </citation>
    <scope>NUCLEOTIDE SEQUENCE [LARGE SCALE GENOMIC DNA]</scope>
    <source>
        <strain evidence="6 7">TC 32-1</strain>
    </source>
</reference>
<dbReference type="AlphaFoldDB" id="W4KPZ8"/>
<keyword evidence="2 4" id="KW-0560">Oxidoreductase</keyword>
<dbReference type="InterPro" id="IPR015590">
    <property type="entry name" value="Aldehyde_DH_dom"/>
</dbReference>
<feature type="active site" evidence="3">
    <location>
        <position position="335"/>
    </location>
</feature>
<evidence type="ECO:0000313" key="7">
    <source>
        <dbReference type="Proteomes" id="UP000030671"/>
    </source>
</evidence>
<dbReference type="EMBL" id="KI925454">
    <property type="protein sequence ID" value="ETW87131.1"/>
    <property type="molecule type" value="Genomic_DNA"/>
</dbReference>
<dbReference type="FunCoup" id="W4KPZ8">
    <property type="interactions" value="56"/>
</dbReference>